<evidence type="ECO:0000313" key="1">
    <source>
        <dbReference type="EMBL" id="KAI3817805.1"/>
    </source>
</evidence>
<sequence length="135" mass="15236">MVLCCGYKLNNIREHSSSSDNLVFRMWKTHATLEEIYQNLREKVFEKMGEIEEQAKGVFDRKEKASTGVIEGVAGSETERGYGHSPHLLLSSTFSSGGFLHRLSDLDRVLLFRHLFIGIIALLSNHLPLIISCIT</sequence>
<organism evidence="1 2">
    <name type="scientific">Smallanthus sonchifolius</name>
    <dbReference type="NCBI Taxonomy" id="185202"/>
    <lineage>
        <taxon>Eukaryota</taxon>
        <taxon>Viridiplantae</taxon>
        <taxon>Streptophyta</taxon>
        <taxon>Embryophyta</taxon>
        <taxon>Tracheophyta</taxon>
        <taxon>Spermatophyta</taxon>
        <taxon>Magnoliopsida</taxon>
        <taxon>eudicotyledons</taxon>
        <taxon>Gunneridae</taxon>
        <taxon>Pentapetalae</taxon>
        <taxon>asterids</taxon>
        <taxon>campanulids</taxon>
        <taxon>Asterales</taxon>
        <taxon>Asteraceae</taxon>
        <taxon>Asteroideae</taxon>
        <taxon>Heliantheae alliance</taxon>
        <taxon>Millerieae</taxon>
        <taxon>Smallanthus</taxon>
    </lineage>
</organism>
<dbReference type="Proteomes" id="UP001056120">
    <property type="component" value="Linkage Group LG04"/>
</dbReference>
<reference evidence="2" key="1">
    <citation type="journal article" date="2022" name="Mol. Ecol. Resour.">
        <title>The genomes of chicory, endive, great burdock and yacon provide insights into Asteraceae palaeo-polyploidization history and plant inulin production.</title>
        <authorList>
            <person name="Fan W."/>
            <person name="Wang S."/>
            <person name="Wang H."/>
            <person name="Wang A."/>
            <person name="Jiang F."/>
            <person name="Liu H."/>
            <person name="Zhao H."/>
            <person name="Xu D."/>
            <person name="Zhang Y."/>
        </authorList>
    </citation>
    <scope>NUCLEOTIDE SEQUENCE [LARGE SCALE GENOMIC DNA]</scope>
    <source>
        <strain evidence="2">cv. Yunnan</strain>
    </source>
</reference>
<evidence type="ECO:0000313" key="2">
    <source>
        <dbReference type="Proteomes" id="UP001056120"/>
    </source>
</evidence>
<reference evidence="1 2" key="2">
    <citation type="journal article" date="2022" name="Mol. Ecol. Resour.">
        <title>The genomes of chicory, endive, great burdock and yacon provide insights into Asteraceae paleo-polyploidization history and plant inulin production.</title>
        <authorList>
            <person name="Fan W."/>
            <person name="Wang S."/>
            <person name="Wang H."/>
            <person name="Wang A."/>
            <person name="Jiang F."/>
            <person name="Liu H."/>
            <person name="Zhao H."/>
            <person name="Xu D."/>
            <person name="Zhang Y."/>
        </authorList>
    </citation>
    <scope>NUCLEOTIDE SEQUENCE [LARGE SCALE GENOMIC DNA]</scope>
    <source>
        <strain evidence="2">cv. Yunnan</strain>
        <tissue evidence="1">Leaves</tissue>
    </source>
</reference>
<protein>
    <submittedName>
        <fullName evidence="1">Uncharacterized protein</fullName>
    </submittedName>
</protein>
<proteinExistence type="predicted"/>
<gene>
    <name evidence="1" type="ORF">L1987_11603</name>
</gene>
<accession>A0ACB9JE21</accession>
<comment type="caution">
    <text evidence="1">The sequence shown here is derived from an EMBL/GenBank/DDBJ whole genome shotgun (WGS) entry which is preliminary data.</text>
</comment>
<name>A0ACB9JE21_9ASTR</name>
<keyword evidence="2" id="KW-1185">Reference proteome</keyword>
<dbReference type="EMBL" id="CM042021">
    <property type="protein sequence ID" value="KAI3817805.1"/>
    <property type="molecule type" value="Genomic_DNA"/>
</dbReference>